<dbReference type="GO" id="GO:0006508">
    <property type="term" value="P:proteolysis"/>
    <property type="evidence" value="ECO:0007669"/>
    <property type="project" value="InterPro"/>
</dbReference>
<dbReference type="PRINTS" id="PR00705">
    <property type="entry name" value="PAPAIN"/>
</dbReference>
<dbReference type="PANTHER" id="PTHR12411">
    <property type="entry name" value="CYSTEINE PROTEASE FAMILY C1-RELATED"/>
    <property type="match status" value="1"/>
</dbReference>
<feature type="chain" id="PRO_5018761048" evidence="3">
    <location>
        <begin position="21"/>
        <end position="450"/>
    </location>
</feature>
<keyword evidence="3" id="KW-0732">Signal</keyword>
<dbReference type="InterPro" id="IPR000668">
    <property type="entry name" value="Peptidase_C1A_C"/>
</dbReference>
<keyword evidence="2" id="KW-0812">Transmembrane</keyword>
<comment type="similarity">
    <text evidence="1">Belongs to the peptidase C1 family.</text>
</comment>
<proteinExistence type="inferred from homology"/>
<dbReference type="GO" id="GO:0008234">
    <property type="term" value="F:cysteine-type peptidase activity"/>
    <property type="evidence" value="ECO:0007669"/>
    <property type="project" value="InterPro"/>
</dbReference>
<evidence type="ECO:0000256" key="3">
    <source>
        <dbReference type="SAM" id="SignalP"/>
    </source>
</evidence>
<dbReference type="Pfam" id="PF00112">
    <property type="entry name" value="Peptidase_C1"/>
    <property type="match status" value="1"/>
</dbReference>
<dbReference type="InterPro" id="IPR000169">
    <property type="entry name" value="Pept_cys_AS"/>
</dbReference>
<dbReference type="InterPro" id="IPR013128">
    <property type="entry name" value="Peptidase_C1A"/>
</dbReference>
<keyword evidence="2" id="KW-0472">Membrane</keyword>
<keyword evidence="2" id="KW-1133">Transmembrane helix</keyword>
<dbReference type="EMBL" id="GDID01003041">
    <property type="protein sequence ID" value="JAP93565.1"/>
    <property type="molecule type" value="Transcribed_RNA"/>
</dbReference>
<gene>
    <name evidence="5" type="ORF">TPC1_14114</name>
</gene>
<sequence>MISLQISILLLSCGITKKMACFQAYDLFIKCYNKNFNLERMQIFCYYYEHIKSCKNCNITSVLDYRYVNRKATSKIQILGLSSEMENILELCQQIVCSLRDVLPDLQEVYKSVDLTEAHVITEVKNQLQCGMCWAFGTVCALENSVLLNDQAPIFWMSQQLNISELFLGVNTRGKQEFCAGGDFYNAINYMNATNQTIETADNFFYDQQNIDLFKTYFQQQLTVTPKISSSNEFQPFALFTVTGTNVSIPLISLHYYEQSPDASFNTSVISKIKGYLSRGIVVVGGMHVQLNENKFATYSSGVLEETCPNYKLDHQIVFVGYGRKEGKDVWMLRNSYGTLWGVNGYFYVPIGTNSFCTEMEATLIIPKQFKDGLFENIGDHSKRESWQLDKDDNSLILNDGSIEAPTYFLSSSAIVGIAVGILLIITTITLVLCQIISKGNKTRGGIKLK</sequence>
<dbReference type="AlphaFoldDB" id="A0A146KD06"/>
<name>A0A146KD06_9EUKA</name>
<feature type="domain" description="Peptidase C1A papain C-terminal" evidence="4">
    <location>
        <begin position="109"/>
        <end position="366"/>
    </location>
</feature>
<evidence type="ECO:0000313" key="5">
    <source>
        <dbReference type="EMBL" id="JAP93565.1"/>
    </source>
</evidence>
<accession>A0A146KD06</accession>
<evidence type="ECO:0000256" key="1">
    <source>
        <dbReference type="ARBA" id="ARBA00008455"/>
    </source>
</evidence>
<evidence type="ECO:0000259" key="4">
    <source>
        <dbReference type="SMART" id="SM00645"/>
    </source>
</evidence>
<feature type="signal peptide" evidence="3">
    <location>
        <begin position="1"/>
        <end position="20"/>
    </location>
</feature>
<dbReference type="SUPFAM" id="SSF54001">
    <property type="entry name" value="Cysteine proteinases"/>
    <property type="match status" value="1"/>
</dbReference>
<dbReference type="SMART" id="SM00645">
    <property type="entry name" value="Pept_C1"/>
    <property type="match status" value="1"/>
</dbReference>
<dbReference type="Gene3D" id="3.90.70.10">
    <property type="entry name" value="Cysteine proteinases"/>
    <property type="match status" value="1"/>
</dbReference>
<evidence type="ECO:0000256" key="2">
    <source>
        <dbReference type="SAM" id="Phobius"/>
    </source>
</evidence>
<organism evidence="5">
    <name type="scientific">Trepomonas sp. PC1</name>
    <dbReference type="NCBI Taxonomy" id="1076344"/>
    <lineage>
        <taxon>Eukaryota</taxon>
        <taxon>Metamonada</taxon>
        <taxon>Diplomonadida</taxon>
        <taxon>Hexamitidae</taxon>
        <taxon>Hexamitinae</taxon>
        <taxon>Trepomonas</taxon>
    </lineage>
</organism>
<dbReference type="PROSITE" id="PS00139">
    <property type="entry name" value="THIOL_PROTEASE_CYS"/>
    <property type="match status" value="1"/>
</dbReference>
<dbReference type="InterPro" id="IPR038765">
    <property type="entry name" value="Papain-like_cys_pep_sf"/>
</dbReference>
<feature type="transmembrane region" description="Helical" evidence="2">
    <location>
        <begin position="408"/>
        <end position="434"/>
    </location>
</feature>
<reference evidence="5" key="1">
    <citation type="submission" date="2015-07" db="EMBL/GenBank/DDBJ databases">
        <title>Adaptation to a free-living lifestyle via gene acquisitions in the diplomonad Trepomonas sp. PC1.</title>
        <authorList>
            <person name="Xu F."/>
            <person name="Jerlstrom-Hultqvist J."/>
            <person name="Kolisko M."/>
            <person name="Simpson A.G.B."/>
            <person name="Roger A.J."/>
            <person name="Svard S.G."/>
            <person name="Andersson J.O."/>
        </authorList>
    </citation>
    <scope>NUCLEOTIDE SEQUENCE</scope>
    <source>
        <strain evidence="5">PC1</strain>
    </source>
</reference>
<protein>
    <submittedName>
        <fullName evidence="5">Cathepsin L</fullName>
    </submittedName>
</protein>